<dbReference type="PANTHER" id="PTHR43690:SF18">
    <property type="entry name" value="INSULIN-DEGRADING ENZYME-RELATED"/>
    <property type="match status" value="1"/>
</dbReference>
<evidence type="ECO:0000256" key="8">
    <source>
        <dbReference type="SAM" id="MobiDB-lite"/>
    </source>
</evidence>
<evidence type="ECO:0000256" key="4">
    <source>
        <dbReference type="ARBA" id="ARBA00022801"/>
    </source>
</evidence>
<dbReference type="GO" id="GO:0046872">
    <property type="term" value="F:metal ion binding"/>
    <property type="evidence" value="ECO:0007669"/>
    <property type="project" value="UniProtKB-KW"/>
</dbReference>
<dbReference type="GO" id="GO:0006508">
    <property type="term" value="P:proteolysis"/>
    <property type="evidence" value="ECO:0007669"/>
    <property type="project" value="UniProtKB-KW"/>
</dbReference>
<comment type="caution">
    <text evidence="13">The sequence shown here is derived from an EMBL/GenBank/DDBJ whole genome shotgun (WGS) entry which is preliminary data.</text>
</comment>
<keyword evidence="6" id="KW-0482">Metalloprotease</keyword>
<evidence type="ECO:0000259" key="10">
    <source>
        <dbReference type="Pfam" id="PF05193"/>
    </source>
</evidence>
<reference evidence="13 14" key="1">
    <citation type="journal article" date="2018" name="Genome Res.">
        <title>The genomic architecture and molecular evolution of ant odorant receptors.</title>
        <authorList>
            <person name="McKenzie S.K."/>
            <person name="Kronauer D.J.C."/>
        </authorList>
    </citation>
    <scope>NUCLEOTIDE SEQUENCE [LARGE SCALE GENOMIC DNA]</scope>
    <source>
        <strain evidence="13">Clonal line C1</strain>
    </source>
</reference>
<dbReference type="GO" id="GO:0004222">
    <property type="term" value="F:metalloendopeptidase activity"/>
    <property type="evidence" value="ECO:0007669"/>
    <property type="project" value="InterPro"/>
</dbReference>
<evidence type="ECO:0000259" key="12">
    <source>
        <dbReference type="Pfam" id="PF22456"/>
    </source>
</evidence>
<dbReference type="EMBL" id="QOIP01000011">
    <property type="protein sequence ID" value="RLU16577.1"/>
    <property type="molecule type" value="Genomic_DNA"/>
</dbReference>
<dbReference type="InterPro" id="IPR011249">
    <property type="entry name" value="Metalloenz_LuxS/M16"/>
</dbReference>
<evidence type="ECO:0000313" key="14">
    <source>
        <dbReference type="Proteomes" id="UP000279307"/>
    </source>
</evidence>
<dbReference type="InterPro" id="IPR007863">
    <property type="entry name" value="Peptidase_M16_C"/>
</dbReference>
<feature type="region of interest" description="Disordered" evidence="8">
    <location>
        <begin position="25"/>
        <end position="64"/>
    </location>
</feature>
<evidence type="ECO:0000313" key="13">
    <source>
        <dbReference type="EMBL" id="RLU16577.1"/>
    </source>
</evidence>
<keyword evidence="2" id="KW-0645">Protease</keyword>
<evidence type="ECO:0000259" key="9">
    <source>
        <dbReference type="Pfam" id="PF00675"/>
    </source>
</evidence>
<sequence>MTRGLLLQRFTVIRYVIRHLCSSDRMPKRPTQSAPDRKAIQNPAAGTPVGSYPTGGTNLNPSRVEMVETERAASDDDRRRVEYLETPVKSENDKKEYRVIRLQNGLTALLVSDIYSKTSASQDEDDEDETSEDETEGESEEYDDEEDDDDDDEDVDEDDMDSASDDEVGVSTKHVKREEKKAACGLSIGVGSFSDPPEIPGMAHFLEHMVFMGSEKYPQENELDSFLSKHGGFSNAMTDCEITTFYFDVQEKYLFPALDRFTQFFIKPLMKKDAISREREAVESEFQLAVPDDENRKEQLFSTFARAGHPAGKFVWGNLVTLRDNVDDDVLYAELHKFRERHYSANRMTLTIQARLSLDKLEEYVTTCFTDIPNNGLPPTDFTEFKDAVSFDTPAFRRMYNIKPVKDYGQLELTWAMPSLLDFYKSKPHDYVSWILGHEGKGSLISYLRKNMWAVDILCGSNENDFEHNSMYALMKLTVMLTDKGQEHLSEVLDAIFSFINLMRREGPQKRIYDEICQIEETDFRFSEDEDPVDYVERLCENMHFYPPRDYIIGESLYFEYNPELIRCCMDRLVPEHVNIIVLNNKFTDKELHKVEPWFNTHYDDLEVPREAIERWKTIEPLPEFHLSLPNEFLTSDFSLITLPANVAKYPTKVYGNLICEIWYRPDTKFLLPDCFVNFHLISPLVLQSSKNTALMDLYVTILKLLLVEELYPATAANLDYDITASEKGITVKVNGFNEKLPLLSRTIAEYIRNYSNLVKIDLFELAKEQQLKKYYNSFIRPGKLARDVRLCILKHVHYTYIDTYTVLRDVCFEEFQDFIKDFTDHLYIQCLVQGNTTEEAAVENVKKFVEILDCGSLLPDMIPQMRVSQIPSGAHYCKLRNLNKTDANSVVVNYYQAGVESIELSVLIDLLMLLMEEPLFNKLRTQEQLGYDISCSLRNIYGVLGCCITIYIQANKYTTEHVDRRIEEFLKFFMKTLEETSEEDFNNAKDSLTKLKQCVDIDLQEEFDRNWNEITKWQYMFDRIEREVVAIQNITMNEVKDWVMKYTPNGGNYRKLSVHVVGTAPNENKDMKNEEKTNDLNNIEVSDVTEDGKPDSEYLQYSLEYTIDKIRDNHITDIQKYKQRLELYPPSEGIHPMLDK</sequence>
<proteinExistence type="inferred from homology"/>
<feature type="domain" description="Peptidase M16 C-terminal" evidence="10">
    <location>
        <begin position="332"/>
        <end position="516"/>
    </location>
</feature>
<dbReference type="PROSITE" id="PS00143">
    <property type="entry name" value="INSULINASE"/>
    <property type="match status" value="1"/>
</dbReference>
<organism evidence="13 14">
    <name type="scientific">Ooceraea biroi</name>
    <name type="common">Clonal raider ant</name>
    <name type="synonym">Cerapachys biroi</name>
    <dbReference type="NCBI Taxonomy" id="2015173"/>
    <lineage>
        <taxon>Eukaryota</taxon>
        <taxon>Metazoa</taxon>
        <taxon>Ecdysozoa</taxon>
        <taxon>Arthropoda</taxon>
        <taxon>Hexapoda</taxon>
        <taxon>Insecta</taxon>
        <taxon>Pterygota</taxon>
        <taxon>Neoptera</taxon>
        <taxon>Endopterygota</taxon>
        <taxon>Hymenoptera</taxon>
        <taxon>Apocrita</taxon>
        <taxon>Aculeata</taxon>
        <taxon>Formicoidea</taxon>
        <taxon>Formicidae</taxon>
        <taxon>Dorylinae</taxon>
        <taxon>Ooceraea</taxon>
    </lineage>
</organism>
<evidence type="ECO:0000256" key="2">
    <source>
        <dbReference type="ARBA" id="ARBA00022670"/>
    </source>
</evidence>
<evidence type="ECO:0000256" key="3">
    <source>
        <dbReference type="ARBA" id="ARBA00022723"/>
    </source>
</evidence>
<dbReference type="InterPro" id="IPR050626">
    <property type="entry name" value="Peptidase_M16"/>
</dbReference>
<dbReference type="OrthoDB" id="952271at2759"/>
<dbReference type="Pfam" id="PF00675">
    <property type="entry name" value="Peptidase_M16"/>
    <property type="match status" value="1"/>
</dbReference>
<protein>
    <recommendedName>
        <fullName evidence="15">Nardilysin</fullName>
    </recommendedName>
</protein>
<evidence type="ECO:0000256" key="6">
    <source>
        <dbReference type="ARBA" id="ARBA00023049"/>
    </source>
</evidence>
<evidence type="ECO:0000256" key="1">
    <source>
        <dbReference type="ARBA" id="ARBA00007261"/>
    </source>
</evidence>
<feature type="domain" description="Peptidase M16 middle/third" evidence="11">
    <location>
        <begin position="524"/>
        <end position="805"/>
    </location>
</feature>
<dbReference type="InterPro" id="IPR011765">
    <property type="entry name" value="Pept_M16_N"/>
</dbReference>
<dbReference type="Pfam" id="PF05193">
    <property type="entry name" value="Peptidase_M16_C"/>
    <property type="match status" value="1"/>
</dbReference>
<keyword evidence="4" id="KW-0378">Hydrolase</keyword>
<feature type="compositionally biased region" description="Acidic residues" evidence="8">
    <location>
        <begin position="122"/>
        <end position="168"/>
    </location>
</feature>
<evidence type="ECO:0000259" key="11">
    <source>
        <dbReference type="Pfam" id="PF16187"/>
    </source>
</evidence>
<evidence type="ECO:0000256" key="5">
    <source>
        <dbReference type="ARBA" id="ARBA00022833"/>
    </source>
</evidence>
<dbReference type="FunFam" id="3.30.830.10:FF:000005">
    <property type="entry name" value="nardilysin isoform X1"/>
    <property type="match status" value="1"/>
</dbReference>
<dbReference type="InterPro" id="IPR001431">
    <property type="entry name" value="Pept_M16_Zn_BS"/>
</dbReference>
<dbReference type="Pfam" id="PF16187">
    <property type="entry name" value="Peptidase_M16_M"/>
    <property type="match status" value="1"/>
</dbReference>
<dbReference type="Gene3D" id="3.30.830.10">
    <property type="entry name" value="Metalloenzyme, LuxS/M16 peptidase-like"/>
    <property type="match status" value="4"/>
</dbReference>
<accession>A0A3L8D7W5</accession>
<comment type="similarity">
    <text evidence="1 7">Belongs to the peptidase M16 family.</text>
</comment>
<feature type="domain" description="Peptidase M16 N-terminal" evidence="9">
    <location>
        <begin position="178"/>
        <end position="303"/>
    </location>
</feature>
<keyword evidence="3" id="KW-0479">Metal-binding</keyword>
<gene>
    <name evidence="13" type="ORF">DMN91_010645</name>
</gene>
<dbReference type="InterPro" id="IPR054734">
    <property type="entry name" value="PqqF-like_C_4"/>
</dbReference>
<dbReference type="AlphaFoldDB" id="A0A3L8D7W5"/>
<evidence type="ECO:0008006" key="15">
    <source>
        <dbReference type="Google" id="ProtNLM"/>
    </source>
</evidence>
<name>A0A3L8D7W5_OOCBI</name>
<dbReference type="SUPFAM" id="SSF63411">
    <property type="entry name" value="LuxS/MPP-like metallohydrolase"/>
    <property type="match status" value="4"/>
</dbReference>
<keyword evidence="5" id="KW-0862">Zinc</keyword>
<feature type="region of interest" description="Disordered" evidence="8">
    <location>
        <begin position="117"/>
        <end position="176"/>
    </location>
</feature>
<dbReference type="Pfam" id="PF22456">
    <property type="entry name" value="PqqF-like_C_4"/>
    <property type="match status" value="1"/>
</dbReference>
<feature type="domain" description="Coenzyme PQQ synthesis protein F-like C-terminal lobe" evidence="12">
    <location>
        <begin position="911"/>
        <end position="1012"/>
    </location>
</feature>
<dbReference type="Proteomes" id="UP000279307">
    <property type="component" value="Chromosome 11"/>
</dbReference>
<dbReference type="PANTHER" id="PTHR43690">
    <property type="entry name" value="NARDILYSIN"/>
    <property type="match status" value="1"/>
</dbReference>
<dbReference type="InterPro" id="IPR032632">
    <property type="entry name" value="Peptidase_M16_M"/>
</dbReference>
<dbReference type="GO" id="GO:0005737">
    <property type="term" value="C:cytoplasm"/>
    <property type="evidence" value="ECO:0007669"/>
    <property type="project" value="UniProtKB-ARBA"/>
</dbReference>
<evidence type="ECO:0000256" key="7">
    <source>
        <dbReference type="RuleBase" id="RU004447"/>
    </source>
</evidence>